<dbReference type="GeneID" id="19172934"/>
<dbReference type="OrthoDB" id="4757095at2759"/>
<sequence>MSSPKRNRILPCRNRQHILRPIPQLRAPTPSFVHPRSRPAPTLSVVSPTVTSLIQPSKPFPFLDLPGEIRNKIYDLVVPQTRVVLSGSHPQKELERLKSKIPTKKHKRPRYRIVGEFTGDVAPISLLLTCRQMNQEAVQFVYGRTTFCFDRIVVINKFLSIIPGPAAKSIGSIEMTHKGYAEPQWMEDRVWKLRHDDKWSMTLERIKQKMTGLERLSLDLTFFDWPCRLETNESWASPLLNLAGDGLDRVNIKLMHDRFHPNKIEGIAKELETKMMSPEGKKKVLREARQQAALEKKQKEEARKKATKALRIRIPLGDKTKVSNSQVKKVVKSRGLEQYARIQPSVAYC</sequence>
<evidence type="ECO:0000313" key="3">
    <source>
        <dbReference type="EMBL" id="EXJ79346.1"/>
    </source>
</evidence>
<protein>
    <recommendedName>
        <fullName evidence="2">DUF7730 domain-containing protein</fullName>
    </recommendedName>
</protein>
<name>W9XQX3_9EURO</name>
<keyword evidence="1" id="KW-0175">Coiled coil</keyword>
<organism evidence="3 4">
    <name type="scientific">Capronia epimyces CBS 606.96</name>
    <dbReference type="NCBI Taxonomy" id="1182542"/>
    <lineage>
        <taxon>Eukaryota</taxon>
        <taxon>Fungi</taxon>
        <taxon>Dikarya</taxon>
        <taxon>Ascomycota</taxon>
        <taxon>Pezizomycotina</taxon>
        <taxon>Eurotiomycetes</taxon>
        <taxon>Chaetothyriomycetidae</taxon>
        <taxon>Chaetothyriales</taxon>
        <taxon>Herpotrichiellaceae</taxon>
        <taxon>Capronia</taxon>
    </lineage>
</organism>
<feature type="domain" description="DUF7730" evidence="2">
    <location>
        <begin position="62"/>
        <end position="222"/>
    </location>
</feature>
<gene>
    <name evidence="3" type="ORF">A1O3_08848</name>
</gene>
<dbReference type="PANTHER" id="PTHR38790:SF8">
    <property type="entry name" value="F-BOX DOMAIN-CONTAINING PROTEIN"/>
    <property type="match status" value="1"/>
</dbReference>
<dbReference type="InterPro" id="IPR056632">
    <property type="entry name" value="DUF7730"/>
</dbReference>
<evidence type="ECO:0000259" key="2">
    <source>
        <dbReference type="Pfam" id="PF24864"/>
    </source>
</evidence>
<dbReference type="EMBL" id="AMGY01000008">
    <property type="protein sequence ID" value="EXJ79346.1"/>
    <property type="molecule type" value="Genomic_DNA"/>
</dbReference>
<comment type="caution">
    <text evidence="3">The sequence shown here is derived from an EMBL/GenBank/DDBJ whole genome shotgun (WGS) entry which is preliminary data.</text>
</comment>
<reference evidence="3 4" key="1">
    <citation type="submission" date="2013-03" db="EMBL/GenBank/DDBJ databases">
        <title>The Genome Sequence of Capronia epimyces CBS 606.96.</title>
        <authorList>
            <consortium name="The Broad Institute Genomics Platform"/>
            <person name="Cuomo C."/>
            <person name="de Hoog S."/>
            <person name="Gorbushina A."/>
            <person name="Walker B."/>
            <person name="Young S.K."/>
            <person name="Zeng Q."/>
            <person name="Gargeya S."/>
            <person name="Fitzgerald M."/>
            <person name="Haas B."/>
            <person name="Abouelleil A."/>
            <person name="Allen A.W."/>
            <person name="Alvarado L."/>
            <person name="Arachchi H.M."/>
            <person name="Berlin A.M."/>
            <person name="Chapman S.B."/>
            <person name="Gainer-Dewar J."/>
            <person name="Goldberg J."/>
            <person name="Griggs A."/>
            <person name="Gujja S."/>
            <person name="Hansen M."/>
            <person name="Howarth C."/>
            <person name="Imamovic A."/>
            <person name="Ireland A."/>
            <person name="Larimer J."/>
            <person name="McCowan C."/>
            <person name="Murphy C."/>
            <person name="Pearson M."/>
            <person name="Poon T.W."/>
            <person name="Priest M."/>
            <person name="Roberts A."/>
            <person name="Saif S."/>
            <person name="Shea T."/>
            <person name="Sisk P."/>
            <person name="Sykes S."/>
            <person name="Wortman J."/>
            <person name="Nusbaum C."/>
            <person name="Birren B."/>
        </authorList>
    </citation>
    <scope>NUCLEOTIDE SEQUENCE [LARGE SCALE GENOMIC DNA]</scope>
    <source>
        <strain evidence="3 4">CBS 606.96</strain>
    </source>
</reference>
<evidence type="ECO:0000313" key="4">
    <source>
        <dbReference type="Proteomes" id="UP000019478"/>
    </source>
</evidence>
<dbReference type="AlphaFoldDB" id="W9XQX3"/>
<dbReference type="PANTHER" id="PTHR38790">
    <property type="entry name" value="2EXR DOMAIN-CONTAINING PROTEIN-RELATED"/>
    <property type="match status" value="1"/>
</dbReference>
<dbReference type="eggNOG" id="ENOG502SRIX">
    <property type="taxonomic scope" value="Eukaryota"/>
</dbReference>
<keyword evidence="4" id="KW-1185">Reference proteome</keyword>
<feature type="coiled-coil region" evidence="1">
    <location>
        <begin position="282"/>
        <end position="309"/>
    </location>
</feature>
<accession>W9XQX3</accession>
<evidence type="ECO:0000256" key="1">
    <source>
        <dbReference type="SAM" id="Coils"/>
    </source>
</evidence>
<dbReference type="Proteomes" id="UP000019478">
    <property type="component" value="Unassembled WGS sequence"/>
</dbReference>
<dbReference type="Pfam" id="PF24864">
    <property type="entry name" value="DUF7730"/>
    <property type="match status" value="1"/>
</dbReference>
<proteinExistence type="predicted"/>
<dbReference type="RefSeq" id="XP_007737134.1">
    <property type="nucleotide sequence ID" value="XM_007738944.1"/>
</dbReference>
<dbReference type="HOGENOM" id="CLU_794538_0_0_1"/>
<dbReference type="STRING" id="1182542.W9XQX3"/>